<evidence type="ECO:0000256" key="2">
    <source>
        <dbReference type="ARBA" id="ARBA00022801"/>
    </source>
</evidence>
<keyword evidence="9" id="KW-1185">Reference proteome</keyword>
<dbReference type="Proteomes" id="UP000182762">
    <property type="component" value="Unassembled WGS sequence"/>
</dbReference>
<dbReference type="GeneID" id="93710411"/>
<evidence type="ECO:0000256" key="4">
    <source>
        <dbReference type="ARBA" id="ARBA00022840"/>
    </source>
</evidence>
<comment type="caution">
    <text evidence="8">The sequence shown here is derived from an EMBL/GenBank/DDBJ whole genome shotgun (WGS) entry which is preliminary data.</text>
</comment>
<evidence type="ECO:0000313" key="8">
    <source>
        <dbReference type="EMBL" id="SFQ50093.1"/>
    </source>
</evidence>
<dbReference type="InterPro" id="IPR027785">
    <property type="entry name" value="UvrD-like_helicase_C"/>
</dbReference>
<dbReference type="PANTHER" id="PTHR11070">
    <property type="entry name" value="UVRD / RECB / PCRA DNA HELICASE FAMILY MEMBER"/>
    <property type="match status" value="1"/>
</dbReference>
<dbReference type="SUPFAM" id="SSF52540">
    <property type="entry name" value="P-loop containing nucleoside triphosphate hydrolases"/>
    <property type="match status" value="1"/>
</dbReference>
<dbReference type="Gene3D" id="3.40.50.300">
    <property type="entry name" value="P-loop containing nucleotide triphosphate hydrolases"/>
    <property type="match status" value="3"/>
</dbReference>
<protein>
    <submittedName>
        <fullName evidence="8">DNA helicase-2 / ATP-dependent DNA helicase PcrA</fullName>
    </submittedName>
</protein>
<reference evidence="8 9" key="1">
    <citation type="submission" date="2016-10" db="EMBL/GenBank/DDBJ databases">
        <authorList>
            <person name="Varghese N."/>
            <person name="Submissions S."/>
        </authorList>
    </citation>
    <scope>NUCLEOTIDE SEQUENCE [LARGE SCALE GENOMIC DNA]</scope>
    <source>
        <strain evidence="8 9">DSM 13796</strain>
    </source>
</reference>
<evidence type="ECO:0000256" key="5">
    <source>
        <dbReference type="PROSITE-ProRule" id="PRU00560"/>
    </source>
</evidence>
<dbReference type="InterPro" id="IPR000212">
    <property type="entry name" value="DNA_helicase_UvrD/REP"/>
</dbReference>
<keyword evidence="3 5" id="KW-0347">Helicase</keyword>
<feature type="binding site" evidence="5">
    <location>
        <begin position="232"/>
        <end position="239"/>
    </location>
    <ligand>
        <name>ATP</name>
        <dbReference type="ChEBI" id="CHEBI:30616"/>
    </ligand>
</feature>
<keyword evidence="4 5" id="KW-0067">ATP-binding</keyword>
<proteinExistence type="predicted"/>
<dbReference type="EMBL" id="FOXX01000003">
    <property type="protein sequence ID" value="SFQ50093.1"/>
    <property type="molecule type" value="Genomic_DNA"/>
</dbReference>
<dbReference type="RefSeq" id="WP_061805077.1">
    <property type="nucleotide sequence ID" value="NZ_FOXX01000003.1"/>
</dbReference>
<keyword evidence="6" id="KW-0175">Coiled coil</keyword>
<dbReference type="Pfam" id="PF13538">
    <property type="entry name" value="UvrD_C_2"/>
    <property type="match status" value="1"/>
</dbReference>
<keyword evidence="2 5" id="KW-0378">Hydrolase</keyword>
<dbReference type="PROSITE" id="PS51198">
    <property type="entry name" value="UVRD_HELICASE_ATP_BIND"/>
    <property type="match status" value="1"/>
</dbReference>
<dbReference type="PANTHER" id="PTHR11070:SF17">
    <property type="entry name" value="DNA HELICASE IV"/>
    <property type="match status" value="1"/>
</dbReference>
<feature type="domain" description="UvrD-like helicase ATP-binding" evidence="7">
    <location>
        <begin position="211"/>
        <end position="609"/>
    </location>
</feature>
<keyword evidence="1 5" id="KW-0547">Nucleotide-binding</keyword>
<dbReference type="InterPro" id="IPR048228">
    <property type="entry name" value="HelD_bacillota"/>
</dbReference>
<evidence type="ECO:0000256" key="3">
    <source>
        <dbReference type="ARBA" id="ARBA00022806"/>
    </source>
</evidence>
<sequence length="771" mass="90492">MEKSEERKFEEKRIEKVKKEIERQLNTITSYSGDLKTDVVHLRKTFWDDVTVNIENDEDAVETLASIKQQAEMLSERERTHGQLHKRFKTLSRLKDAPYFGRIDFREDGEKDKDIVYLGISSLMDEKQENFLIYDWRAPISSLYYDYSPGYAKYETVEGSIEGSMLLKRQFITKNGRITSMFDTGVTIGDELLKEVLGNNASTHMKTIVATIQKEQNALIRNEKSRYLIVQGAAGSGKTSAALQRVAYLLYRHLHDLTAENLMLFSPNPLFSSYVGTVLPELGEDNVKQTTYREYIEKEIGGRFKIENPFKQLEYVLTYEENDFYEAKLAGIQYKATLSFQKLIDSYIDHLKEQDMIFKHIRFRGRMLIHAVKIKAYFYSLDSSISIPNRINLVVQWLLTELSKKEREEREEEWALEESELLETEDYVNVYDQLQREEAFSENTFNDFEREQKRLSRKIVKKYFKPLRAAVKKLKFIDDVALYKQLFKVNGLPVPHDWEKIKAYTLKNLRKKHLPYEDTAPYIYFLGKLQGQRRNLLVQHLFIDEAQDYSPFQLMLFQELFPRCQMTILGDKNQAIYAHAMNGETLLSPTLYNKEEREEMTLLKSYRSTREIVEFTKPLIQEGEKIEPFNRRGPKPVVSVVDDSFHHRRIADYVKGFIDKGHTTIAIICKTTRESREAYEKLESLFHVQLMDEETYSFQKGTIILPVYLAKGIEFDAVIVYDASSHKYEKEFERNLFYTACTRAMHELCICSRGPVSSFIQQANQDTYREE</sequence>
<dbReference type="InterPro" id="IPR027417">
    <property type="entry name" value="P-loop_NTPase"/>
</dbReference>
<dbReference type="Pfam" id="PF00580">
    <property type="entry name" value="UvrD-helicase"/>
    <property type="match status" value="1"/>
</dbReference>
<feature type="coiled-coil region" evidence="6">
    <location>
        <begin position="405"/>
        <end position="451"/>
    </location>
</feature>
<accession>A0A1I5Z0R2</accession>
<evidence type="ECO:0000313" key="9">
    <source>
        <dbReference type="Proteomes" id="UP000182762"/>
    </source>
</evidence>
<gene>
    <name evidence="8" type="ORF">SAMN02745910_01718</name>
</gene>
<dbReference type="NCBIfam" id="NF041464">
    <property type="entry name" value="HelD_BACSU"/>
    <property type="match status" value="1"/>
</dbReference>
<name>A0A1I5Z0R2_9BACI</name>
<evidence type="ECO:0000256" key="6">
    <source>
        <dbReference type="SAM" id="Coils"/>
    </source>
</evidence>
<dbReference type="InterPro" id="IPR014016">
    <property type="entry name" value="UvrD-like_ATP-bd"/>
</dbReference>
<organism evidence="8 9">
    <name type="scientific">Priestia endophytica DSM 13796</name>
    <dbReference type="NCBI Taxonomy" id="1121089"/>
    <lineage>
        <taxon>Bacteria</taxon>
        <taxon>Bacillati</taxon>
        <taxon>Bacillota</taxon>
        <taxon>Bacilli</taxon>
        <taxon>Bacillales</taxon>
        <taxon>Bacillaceae</taxon>
        <taxon>Priestia</taxon>
    </lineage>
</organism>
<evidence type="ECO:0000256" key="1">
    <source>
        <dbReference type="ARBA" id="ARBA00022741"/>
    </source>
</evidence>
<evidence type="ECO:0000259" key="7">
    <source>
        <dbReference type="PROSITE" id="PS51198"/>
    </source>
</evidence>
<dbReference type="GO" id="GO:0004386">
    <property type="term" value="F:helicase activity"/>
    <property type="evidence" value="ECO:0007669"/>
    <property type="project" value="UniProtKB-KW"/>
</dbReference>